<protein>
    <submittedName>
        <fullName evidence="1">Uncharacterized protein</fullName>
    </submittedName>
</protein>
<evidence type="ECO:0000313" key="1">
    <source>
        <dbReference type="EMBL" id="UTI65621.1"/>
    </source>
</evidence>
<name>A0ABY5DVD1_9ACTN</name>
<reference evidence="1 2" key="1">
    <citation type="submission" date="2022-06" db="EMBL/GenBank/DDBJ databases">
        <title>Paraconexibacter antarcticus.</title>
        <authorList>
            <person name="Kim C.S."/>
        </authorList>
    </citation>
    <scope>NUCLEOTIDE SEQUENCE [LARGE SCALE GENOMIC DNA]</scope>
    <source>
        <strain evidence="1 2">02-257</strain>
    </source>
</reference>
<evidence type="ECO:0000313" key="2">
    <source>
        <dbReference type="Proteomes" id="UP001056035"/>
    </source>
</evidence>
<proteinExistence type="predicted"/>
<keyword evidence="2" id="KW-1185">Reference proteome</keyword>
<dbReference type="RefSeq" id="WP_254572300.1">
    <property type="nucleotide sequence ID" value="NZ_CP098502.1"/>
</dbReference>
<dbReference type="EMBL" id="CP098502">
    <property type="protein sequence ID" value="UTI65621.1"/>
    <property type="molecule type" value="Genomic_DNA"/>
</dbReference>
<gene>
    <name evidence="1" type="ORF">NBH00_05270</name>
</gene>
<organism evidence="1 2">
    <name type="scientific">Paraconexibacter antarcticus</name>
    <dbReference type="NCBI Taxonomy" id="2949664"/>
    <lineage>
        <taxon>Bacteria</taxon>
        <taxon>Bacillati</taxon>
        <taxon>Actinomycetota</taxon>
        <taxon>Thermoleophilia</taxon>
        <taxon>Solirubrobacterales</taxon>
        <taxon>Paraconexibacteraceae</taxon>
        <taxon>Paraconexibacter</taxon>
    </lineage>
</organism>
<sequence>MSQEQAGFLRDTAPAGASLGALLVAGTEDLRFAGGKSSFAAVLSTAGDNAVIAPAAGKRIRVYWVAFIPSSDNASANLVTVGWPSTAVNMYIGYALAHWEVFTGAINEPVNVNLANAQPVAVTIHYQEIA</sequence>
<accession>A0ABY5DVD1</accession>
<dbReference type="Proteomes" id="UP001056035">
    <property type="component" value="Chromosome"/>
</dbReference>